<evidence type="ECO:0000313" key="1">
    <source>
        <dbReference type="EMBL" id="KAF5802942.1"/>
    </source>
</evidence>
<reference evidence="1" key="1">
    <citation type="journal article" date="2017" name="Nature">
        <title>The sunflower genome provides insights into oil metabolism, flowering and Asterid evolution.</title>
        <authorList>
            <person name="Badouin H."/>
            <person name="Gouzy J."/>
            <person name="Grassa C.J."/>
            <person name="Murat F."/>
            <person name="Staton S.E."/>
            <person name="Cottret L."/>
            <person name="Lelandais-Briere C."/>
            <person name="Owens G.L."/>
            <person name="Carrere S."/>
            <person name="Mayjonade B."/>
            <person name="Legrand L."/>
            <person name="Gill N."/>
            <person name="Kane N.C."/>
            <person name="Bowers J.E."/>
            <person name="Hubner S."/>
            <person name="Bellec A."/>
            <person name="Berard A."/>
            <person name="Berges H."/>
            <person name="Blanchet N."/>
            <person name="Boniface M.C."/>
            <person name="Brunel D."/>
            <person name="Catrice O."/>
            <person name="Chaidir N."/>
            <person name="Claudel C."/>
            <person name="Donnadieu C."/>
            <person name="Faraut T."/>
            <person name="Fievet G."/>
            <person name="Helmstetter N."/>
            <person name="King M."/>
            <person name="Knapp S.J."/>
            <person name="Lai Z."/>
            <person name="Le Paslier M.C."/>
            <person name="Lippi Y."/>
            <person name="Lorenzon L."/>
            <person name="Mandel J.R."/>
            <person name="Marage G."/>
            <person name="Marchand G."/>
            <person name="Marquand E."/>
            <person name="Bret-Mestries E."/>
            <person name="Morien E."/>
            <person name="Nambeesan S."/>
            <person name="Nguyen T."/>
            <person name="Pegot-Espagnet P."/>
            <person name="Pouilly N."/>
            <person name="Raftis F."/>
            <person name="Sallet E."/>
            <person name="Schiex T."/>
            <person name="Thomas J."/>
            <person name="Vandecasteele C."/>
            <person name="Vares D."/>
            <person name="Vear F."/>
            <person name="Vautrin S."/>
            <person name="Crespi M."/>
            <person name="Mangin B."/>
            <person name="Burke J.M."/>
            <person name="Salse J."/>
            <person name="Munos S."/>
            <person name="Vincourt P."/>
            <person name="Rieseberg L.H."/>
            <person name="Langlade N.B."/>
        </authorList>
    </citation>
    <scope>NUCLEOTIDE SEQUENCE</scope>
    <source>
        <tissue evidence="1">Leaves</tissue>
    </source>
</reference>
<dbReference type="Proteomes" id="UP000215914">
    <property type="component" value="Unassembled WGS sequence"/>
</dbReference>
<dbReference type="EMBL" id="MNCJ02000321">
    <property type="protein sequence ID" value="KAF5802942.1"/>
    <property type="molecule type" value="Genomic_DNA"/>
</dbReference>
<sequence>MMIIFIKIQHPVITGNRNKRQKRGHIKLNFQLSFVTVGVSFISSSLNEPSLAITPSLIQHIYSAIIPECVGSPRVYPVFGLISRWE</sequence>
<keyword evidence="2" id="KW-1185">Reference proteome</keyword>
<organism evidence="1 2">
    <name type="scientific">Helianthus annuus</name>
    <name type="common">Common sunflower</name>
    <dbReference type="NCBI Taxonomy" id="4232"/>
    <lineage>
        <taxon>Eukaryota</taxon>
        <taxon>Viridiplantae</taxon>
        <taxon>Streptophyta</taxon>
        <taxon>Embryophyta</taxon>
        <taxon>Tracheophyta</taxon>
        <taxon>Spermatophyta</taxon>
        <taxon>Magnoliopsida</taxon>
        <taxon>eudicotyledons</taxon>
        <taxon>Gunneridae</taxon>
        <taxon>Pentapetalae</taxon>
        <taxon>asterids</taxon>
        <taxon>campanulids</taxon>
        <taxon>Asterales</taxon>
        <taxon>Asteraceae</taxon>
        <taxon>Asteroideae</taxon>
        <taxon>Heliantheae alliance</taxon>
        <taxon>Heliantheae</taxon>
        <taxon>Helianthus</taxon>
    </lineage>
</organism>
<reference evidence="1" key="2">
    <citation type="submission" date="2020-06" db="EMBL/GenBank/DDBJ databases">
        <title>Helianthus annuus Genome sequencing and assembly Release 2.</title>
        <authorList>
            <person name="Gouzy J."/>
            <person name="Langlade N."/>
            <person name="Munos S."/>
        </authorList>
    </citation>
    <scope>NUCLEOTIDE SEQUENCE</scope>
    <source>
        <tissue evidence="1">Leaves</tissue>
    </source>
</reference>
<accession>A0A9K3NJJ6</accession>
<comment type="caution">
    <text evidence="1">The sequence shown here is derived from an EMBL/GenBank/DDBJ whole genome shotgun (WGS) entry which is preliminary data.</text>
</comment>
<gene>
    <name evidence="1" type="ORF">HanXRQr2_Chr06g0265501</name>
</gene>
<dbReference type="AlphaFoldDB" id="A0A9K3NJJ6"/>
<protein>
    <submittedName>
        <fullName evidence="1">Uncharacterized protein</fullName>
    </submittedName>
</protein>
<name>A0A9K3NJJ6_HELAN</name>
<proteinExistence type="predicted"/>
<dbReference type="Gramene" id="mRNA:HanXRQr2_Chr06g0265501">
    <property type="protein sequence ID" value="CDS:HanXRQr2_Chr06g0265501.1"/>
    <property type="gene ID" value="HanXRQr2_Chr06g0265501"/>
</dbReference>
<evidence type="ECO:0000313" key="2">
    <source>
        <dbReference type="Proteomes" id="UP000215914"/>
    </source>
</evidence>